<gene>
    <name evidence="7" type="ORF">RNJ44_03787</name>
</gene>
<evidence type="ECO:0000256" key="2">
    <source>
        <dbReference type="ARBA" id="ARBA00007677"/>
    </source>
</evidence>
<keyword evidence="4" id="KW-0808">Transferase</keyword>
<comment type="similarity">
    <text evidence="2">Belongs to the glycosyltransferase 15 family.</text>
</comment>
<evidence type="ECO:0000313" key="8">
    <source>
        <dbReference type="Proteomes" id="UP001623330"/>
    </source>
</evidence>
<evidence type="ECO:0000256" key="4">
    <source>
        <dbReference type="ARBA" id="ARBA00022679"/>
    </source>
</evidence>
<dbReference type="Pfam" id="PF01793">
    <property type="entry name" value="Glyco_transf_15"/>
    <property type="match status" value="1"/>
</dbReference>
<dbReference type="InterPro" id="IPR002685">
    <property type="entry name" value="Glyco_trans_15"/>
</dbReference>
<accession>A0ABR4NXZ0</accession>
<reference evidence="7 8" key="1">
    <citation type="submission" date="2024-05" db="EMBL/GenBank/DDBJ databases">
        <title>Long read based assembly of the Candida bracarensis genome reveals expanded adhesin content.</title>
        <authorList>
            <person name="Marcet-Houben M."/>
            <person name="Ksiezopolska E."/>
            <person name="Gabaldon T."/>
        </authorList>
    </citation>
    <scope>NUCLEOTIDE SEQUENCE [LARGE SCALE GENOMIC DNA]</scope>
    <source>
        <strain evidence="7 8">CBM6</strain>
    </source>
</reference>
<keyword evidence="6" id="KW-0812">Transmembrane</keyword>
<organism evidence="7 8">
    <name type="scientific">Nakaseomyces bracarensis</name>
    <dbReference type="NCBI Taxonomy" id="273131"/>
    <lineage>
        <taxon>Eukaryota</taxon>
        <taxon>Fungi</taxon>
        <taxon>Dikarya</taxon>
        <taxon>Ascomycota</taxon>
        <taxon>Saccharomycotina</taxon>
        <taxon>Saccharomycetes</taxon>
        <taxon>Saccharomycetales</taxon>
        <taxon>Saccharomycetaceae</taxon>
        <taxon>Nakaseomyces</taxon>
    </lineage>
</organism>
<comment type="subcellular location">
    <subcellularLocation>
        <location evidence="1">Membrane</location>
        <topology evidence="1">Single-pass type II membrane protein</topology>
    </subcellularLocation>
</comment>
<evidence type="ECO:0000313" key="7">
    <source>
        <dbReference type="EMBL" id="KAL3233747.1"/>
    </source>
</evidence>
<evidence type="ECO:0000256" key="5">
    <source>
        <dbReference type="ARBA" id="ARBA00022968"/>
    </source>
</evidence>
<dbReference type="Gene3D" id="3.90.550.10">
    <property type="entry name" value="Spore Coat Polysaccharide Biosynthesis Protein SpsA, Chain A"/>
    <property type="match status" value="1"/>
</dbReference>
<evidence type="ECO:0000256" key="1">
    <source>
        <dbReference type="ARBA" id="ARBA00004606"/>
    </source>
</evidence>
<dbReference type="SUPFAM" id="SSF53448">
    <property type="entry name" value="Nucleotide-diphospho-sugar transferases"/>
    <property type="match status" value="1"/>
</dbReference>
<dbReference type="InterPro" id="IPR029044">
    <property type="entry name" value="Nucleotide-diphossugar_trans"/>
</dbReference>
<dbReference type="Proteomes" id="UP001623330">
    <property type="component" value="Unassembled WGS sequence"/>
</dbReference>
<evidence type="ECO:0000256" key="3">
    <source>
        <dbReference type="ARBA" id="ARBA00022676"/>
    </source>
</evidence>
<keyword evidence="8" id="KW-1185">Reference proteome</keyword>
<keyword evidence="6" id="KW-0472">Membrane</keyword>
<keyword evidence="5" id="KW-0735">Signal-anchor</keyword>
<dbReference type="PANTHER" id="PTHR31121:SF8">
    <property type="entry name" value="GLYCOLIPID 2-ALPHA-MANNOSYLTRANSFERASE-RELATED"/>
    <property type="match status" value="1"/>
</dbReference>
<evidence type="ECO:0000256" key="6">
    <source>
        <dbReference type="SAM" id="Phobius"/>
    </source>
</evidence>
<dbReference type="EMBL" id="JBEVYD010000004">
    <property type="protein sequence ID" value="KAL3233747.1"/>
    <property type="molecule type" value="Genomic_DNA"/>
</dbReference>
<keyword evidence="3" id="KW-0328">Glycosyltransferase</keyword>
<name>A0ABR4NXZ0_9SACH</name>
<feature type="transmembrane region" description="Helical" evidence="6">
    <location>
        <begin position="18"/>
        <end position="35"/>
    </location>
</feature>
<protein>
    <submittedName>
        <fullName evidence="7">Glycolipid 2-alpha-mannosyltransferase</fullName>
    </submittedName>
</protein>
<keyword evidence="6" id="KW-1133">Transmembrane helix</keyword>
<comment type="caution">
    <text evidence="7">The sequence shown here is derived from an EMBL/GenBank/DDBJ whole genome shotgun (WGS) entry which is preliminary data.</text>
</comment>
<sequence length="475" mass="54856">MIPQRAKGYLRYVHRHRVARYVVYIVLAVTVWYSVTQTNLTDKLVVITGPGVDSLSDTIRSNYPSVDLEEESGEGQDIDRLLQDSLELQLDKLISGDQNVTLDQLNNVVTEEEIANMKKLNYKHLLNKFRCNEKSTVGYISHSLANEGLRPKACIYTFIKSNSQLRRILRTVESVQKNFNHAYGYPWVFISAEKLSEAFKATVQEKLTEFSDQIDGINTEAIFGLVPDEIMEYPAFIDSTLASNARIDLFDVPHGDEQYYRFIARFHAGFVANHTLLKDYDWFLRVDAGLKMTCMTDYDIFRWMQDNSMAFAFGLSLREDRRSDSSFYKAFQQFTEKNSEIYKAFENRNMAGYLIEGGNSFTHCSYSTELQIMNLNFLRSPGYQKYFKHIDEVGGIFYERWSDSLIIGAAVSTLIPASMTHHLSHMGFQTKQHIKCPKDNNVWMECQCNCDQGSDMTTDESITCMNKYNYVYTFH</sequence>
<dbReference type="PANTHER" id="PTHR31121">
    <property type="entry name" value="ALPHA-1,2 MANNOSYLTRANSFERASE KTR1"/>
    <property type="match status" value="1"/>
</dbReference>
<proteinExistence type="inferred from homology"/>